<dbReference type="SUPFAM" id="SSF54897">
    <property type="entry name" value="Protease propeptides/inhibitors"/>
    <property type="match status" value="1"/>
</dbReference>
<feature type="chain" id="PRO_5042905163" evidence="8">
    <location>
        <begin position="22"/>
        <end position="408"/>
    </location>
</feature>
<dbReference type="CDD" id="cd04077">
    <property type="entry name" value="Peptidases_S8_PCSK9_ProteinaseK_like"/>
    <property type="match status" value="1"/>
</dbReference>
<dbReference type="InterPro" id="IPR022398">
    <property type="entry name" value="Peptidase_S8_His-AS"/>
</dbReference>
<protein>
    <submittedName>
        <fullName evidence="11">Peptidase S8/S53 domain-containing protein</fullName>
    </submittedName>
</protein>
<feature type="signal peptide" evidence="8">
    <location>
        <begin position="1"/>
        <end position="21"/>
    </location>
</feature>
<dbReference type="PANTHER" id="PTHR43806:SF58">
    <property type="entry name" value="ALKALINE PROTEASE 1-RELATED"/>
    <property type="match status" value="1"/>
</dbReference>
<reference evidence="12" key="1">
    <citation type="journal article" date="2023" name="Mol. Phylogenet. Evol.">
        <title>Genome-scale phylogeny and comparative genomics of the fungal order Sordariales.</title>
        <authorList>
            <person name="Hensen N."/>
            <person name="Bonometti L."/>
            <person name="Westerberg I."/>
            <person name="Brannstrom I.O."/>
            <person name="Guillou S."/>
            <person name="Cros-Aarteil S."/>
            <person name="Calhoun S."/>
            <person name="Haridas S."/>
            <person name="Kuo A."/>
            <person name="Mondo S."/>
            <person name="Pangilinan J."/>
            <person name="Riley R."/>
            <person name="LaButti K."/>
            <person name="Andreopoulos B."/>
            <person name="Lipzen A."/>
            <person name="Chen C."/>
            <person name="Yan M."/>
            <person name="Daum C."/>
            <person name="Ng V."/>
            <person name="Clum A."/>
            <person name="Steindorff A."/>
            <person name="Ohm R.A."/>
            <person name="Martin F."/>
            <person name="Silar P."/>
            <person name="Natvig D.O."/>
            <person name="Lalanne C."/>
            <person name="Gautier V."/>
            <person name="Ament-Velasquez S.L."/>
            <person name="Kruys A."/>
            <person name="Hutchinson M.I."/>
            <person name="Powell A.J."/>
            <person name="Barry K."/>
            <person name="Miller A.N."/>
            <person name="Grigoriev I.V."/>
            <person name="Debuchy R."/>
            <person name="Gladieux P."/>
            <person name="Hiltunen Thoren M."/>
            <person name="Johannesson H."/>
        </authorList>
    </citation>
    <scope>NUCLEOTIDE SEQUENCE [LARGE SCALE GENOMIC DNA]</scope>
    <source>
        <strain evidence="12">CBS 340.73</strain>
    </source>
</reference>
<dbReference type="PROSITE" id="PS00138">
    <property type="entry name" value="SUBTILASE_SER"/>
    <property type="match status" value="1"/>
</dbReference>
<dbReference type="SUPFAM" id="SSF52743">
    <property type="entry name" value="Subtilisin-like"/>
    <property type="match status" value="1"/>
</dbReference>
<dbReference type="InterPro" id="IPR000209">
    <property type="entry name" value="Peptidase_S8/S53_dom"/>
</dbReference>
<sequence>MKFTTALINLALLLTPALVLADAPIKNDGVSAADVVLDKYIVKFMDGADGNKKKKQRDDIDKKAKTKKKNGVTDTFDIPGLSGYVVEVAPADLPDILKSDVVEYVEKDTYVNHTAVAAPVLDKRAFTTQSEAPWGLGRISHRGTGSSDYYYDKTAGSGVRVYVIDTGILTSHSEFGTRAVWGANFISGSPNTDEYGHGTHVAGTIGGKTYGVAKKCTLVAVKILDKTGSGTMSGLLAGINWAVSDAKSKGVAAKSVINMSVGGSYTASVNAGVQSASNAGLTVVVSAGNSNADASGYSPASSPSAITVAAVEGTDYRAWFSNYGTLVDIFAPGVSVLSSYIGSNSATVYMSGTSMASPHVAGLAAYFIGKEGLTGAAVTNRMIGAATTGTVGNPNGSPSRVAYNANGL</sequence>
<evidence type="ECO:0000256" key="4">
    <source>
        <dbReference type="ARBA" id="ARBA00022801"/>
    </source>
</evidence>
<dbReference type="Pfam" id="PF05922">
    <property type="entry name" value="Inhibitor_I9"/>
    <property type="match status" value="1"/>
</dbReference>
<gene>
    <name evidence="11" type="ORF">QBC46DRAFT_325757</name>
</gene>
<feature type="active site" description="Charge relay system" evidence="6">
    <location>
        <position position="197"/>
    </location>
</feature>
<dbReference type="GO" id="GO:0006508">
    <property type="term" value="P:proteolysis"/>
    <property type="evidence" value="ECO:0007669"/>
    <property type="project" value="UniProtKB-KW"/>
</dbReference>
<dbReference type="InterPro" id="IPR037045">
    <property type="entry name" value="S8pro/Inhibitor_I9_sf"/>
</dbReference>
<dbReference type="Pfam" id="PF00082">
    <property type="entry name" value="Peptidase_S8"/>
    <property type="match status" value="1"/>
</dbReference>
<dbReference type="Proteomes" id="UP001303473">
    <property type="component" value="Unassembled WGS sequence"/>
</dbReference>
<dbReference type="Gene3D" id="3.30.70.80">
    <property type="entry name" value="Peptidase S8 propeptide/proteinase inhibitor I9"/>
    <property type="match status" value="1"/>
</dbReference>
<dbReference type="AlphaFoldDB" id="A0AAN6MW14"/>
<evidence type="ECO:0000259" key="9">
    <source>
        <dbReference type="Pfam" id="PF00082"/>
    </source>
</evidence>
<dbReference type="GO" id="GO:0004252">
    <property type="term" value="F:serine-type endopeptidase activity"/>
    <property type="evidence" value="ECO:0007669"/>
    <property type="project" value="UniProtKB-UniRule"/>
</dbReference>
<accession>A0AAN6MW14</accession>
<dbReference type="PRINTS" id="PR00723">
    <property type="entry name" value="SUBTILISIN"/>
</dbReference>
<feature type="domain" description="Inhibitor I9" evidence="10">
    <location>
        <begin position="39"/>
        <end position="111"/>
    </location>
</feature>
<keyword evidence="12" id="KW-1185">Reference proteome</keyword>
<dbReference type="InterPro" id="IPR015500">
    <property type="entry name" value="Peptidase_S8_subtilisin-rel"/>
</dbReference>
<dbReference type="EMBL" id="MU854039">
    <property type="protein sequence ID" value="KAK3934004.1"/>
    <property type="molecule type" value="Genomic_DNA"/>
</dbReference>
<feature type="domain" description="Peptidase S8/S53" evidence="9">
    <location>
        <begin position="156"/>
        <end position="389"/>
    </location>
</feature>
<keyword evidence="2 6" id="KW-0645">Protease</keyword>
<evidence type="ECO:0000256" key="2">
    <source>
        <dbReference type="ARBA" id="ARBA00022670"/>
    </source>
</evidence>
<dbReference type="FunFam" id="3.40.50.200:FF:000014">
    <property type="entry name" value="Proteinase K"/>
    <property type="match status" value="1"/>
</dbReference>
<keyword evidence="4 6" id="KW-0378">Hydrolase</keyword>
<organism evidence="11 12">
    <name type="scientific">Diplogelasinospora grovesii</name>
    <dbReference type="NCBI Taxonomy" id="303347"/>
    <lineage>
        <taxon>Eukaryota</taxon>
        <taxon>Fungi</taxon>
        <taxon>Dikarya</taxon>
        <taxon>Ascomycota</taxon>
        <taxon>Pezizomycotina</taxon>
        <taxon>Sordariomycetes</taxon>
        <taxon>Sordariomycetidae</taxon>
        <taxon>Sordariales</taxon>
        <taxon>Diplogelasinosporaceae</taxon>
        <taxon>Diplogelasinospora</taxon>
    </lineage>
</organism>
<dbReference type="PROSITE" id="PS51892">
    <property type="entry name" value="SUBTILASE"/>
    <property type="match status" value="1"/>
</dbReference>
<dbReference type="InterPro" id="IPR023827">
    <property type="entry name" value="Peptidase_S8_Asp-AS"/>
</dbReference>
<keyword evidence="5 6" id="KW-0720">Serine protease</keyword>
<evidence type="ECO:0000256" key="8">
    <source>
        <dbReference type="SAM" id="SignalP"/>
    </source>
</evidence>
<evidence type="ECO:0000259" key="10">
    <source>
        <dbReference type="Pfam" id="PF05922"/>
    </source>
</evidence>
<feature type="active site" description="Charge relay system" evidence="6">
    <location>
        <position position="354"/>
    </location>
</feature>
<name>A0AAN6MW14_9PEZI</name>
<dbReference type="GO" id="GO:0005576">
    <property type="term" value="C:extracellular region"/>
    <property type="evidence" value="ECO:0007669"/>
    <property type="project" value="UniProtKB-ARBA"/>
</dbReference>
<comment type="similarity">
    <text evidence="1 6 7">Belongs to the peptidase S8 family.</text>
</comment>
<dbReference type="InterPro" id="IPR050131">
    <property type="entry name" value="Peptidase_S8_subtilisin-like"/>
</dbReference>
<keyword evidence="3 8" id="KW-0732">Signal</keyword>
<dbReference type="InterPro" id="IPR036852">
    <property type="entry name" value="Peptidase_S8/S53_dom_sf"/>
</dbReference>
<dbReference type="PANTHER" id="PTHR43806">
    <property type="entry name" value="PEPTIDASE S8"/>
    <property type="match status" value="1"/>
</dbReference>
<evidence type="ECO:0000256" key="7">
    <source>
        <dbReference type="RuleBase" id="RU003355"/>
    </source>
</evidence>
<evidence type="ECO:0000313" key="11">
    <source>
        <dbReference type="EMBL" id="KAK3934004.1"/>
    </source>
</evidence>
<dbReference type="PROSITE" id="PS00136">
    <property type="entry name" value="SUBTILASE_ASP"/>
    <property type="match status" value="1"/>
</dbReference>
<evidence type="ECO:0000256" key="5">
    <source>
        <dbReference type="ARBA" id="ARBA00022825"/>
    </source>
</evidence>
<dbReference type="PROSITE" id="PS00137">
    <property type="entry name" value="SUBTILASE_HIS"/>
    <property type="match status" value="1"/>
</dbReference>
<dbReference type="InterPro" id="IPR034193">
    <property type="entry name" value="PCSK9_ProteinaseK-like"/>
</dbReference>
<evidence type="ECO:0000313" key="12">
    <source>
        <dbReference type="Proteomes" id="UP001303473"/>
    </source>
</evidence>
<dbReference type="Gene3D" id="3.40.50.200">
    <property type="entry name" value="Peptidase S8/S53 domain"/>
    <property type="match status" value="1"/>
</dbReference>
<feature type="active site" description="Charge relay system" evidence="6">
    <location>
        <position position="165"/>
    </location>
</feature>
<evidence type="ECO:0000256" key="1">
    <source>
        <dbReference type="ARBA" id="ARBA00011073"/>
    </source>
</evidence>
<evidence type="ECO:0000256" key="3">
    <source>
        <dbReference type="ARBA" id="ARBA00022729"/>
    </source>
</evidence>
<dbReference type="InterPro" id="IPR010259">
    <property type="entry name" value="S8pro/Inhibitor_I9"/>
</dbReference>
<evidence type="ECO:0000256" key="6">
    <source>
        <dbReference type="PROSITE-ProRule" id="PRU01240"/>
    </source>
</evidence>
<dbReference type="InterPro" id="IPR023828">
    <property type="entry name" value="Peptidase_S8_Ser-AS"/>
</dbReference>
<comment type="caution">
    <text evidence="11">The sequence shown here is derived from an EMBL/GenBank/DDBJ whole genome shotgun (WGS) entry which is preliminary data.</text>
</comment>
<proteinExistence type="inferred from homology"/>